<keyword evidence="7 16" id="KW-0479">Metal-binding</keyword>
<reference evidence="21" key="3">
    <citation type="submission" date="2018-07" db="EMBL/GenBank/DDBJ databases">
        <title>WGS assembly of Glycine max.</title>
        <authorList>
            <person name="Schmutz J."/>
            <person name="Cannon S."/>
            <person name="Schlueter J."/>
            <person name="Ma J."/>
            <person name="Mitros T."/>
            <person name="Nelson W."/>
            <person name="Hyten D."/>
            <person name="Song Q."/>
            <person name="Thelen J."/>
            <person name="Cheng J."/>
            <person name="Xu D."/>
            <person name="Hellsten U."/>
            <person name="May G."/>
            <person name="Yu Y."/>
            <person name="Sakurai T."/>
            <person name="Umezawa T."/>
            <person name="Bhattacharyya M."/>
            <person name="Sandhu D."/>
            <person name="Valliyodan B."/>
            <person name="Lindquist E."/>
            <person name="Peto M."/>
            <person name="Grant D."/>
            <person name="Shu S."/>
            <person name="Goodstein D."/>
            <person name="Barry K."/>
            <person name="Futrell-Griggs M."/>
            <person name="Abernathy B."/>
            <person name="Du J."/>
            <person name="Tian Z."/>
            <person name="Zhu L."/>
            <person name="Gill N."/>
            <person name="Joshi T."/>
            <person name="Libault M."/>
            <person name="Sethuraman A."/>
            <person name="Zhang X."/>
            <person name="Shinozaki K."/>
            <person name="Nguyen H."/>
            <person name="Wing R."/>
            <person name="Cregan P."/>
            <person name="Specht J."/>
            <person name="Grimwood J."/>
            <person name="Rokhsar D."/>
            <person name="Stacey G."/>
            <person name="Shoemaker R."/>
            <person name="Jackson S."/>
        </authorList>
    </citation>
    <scope>NUCLEOTIDE SEQUENCE</scope>
    <source>
        <tissue evidence="21">Callus</tissue>
    </source>
</reference>
<dbReference type="PRINTS" id="PR00461">
    <property type="entry name" value="PLPEROXIDASE"/>
</dbReference>
<dbReference type="InterPro" id="IPR033905">
    <property type="entry name" value="Secretory_peroxidase"/>
</dbReference>
<dbReference type="CDD" id="cd00693">
    <property type="entry name" value="secretory_peroxidase"/>
    <property type="match status" value="1"/>
</dbReference>
<dbReference type="PaxDb" id="3847-GLYMA03G30180.1"/>
<keyword evidence="5 19" id="KW-0575">Peroxidase</keyword>
<dbReference type="PROSITE" id="PS00435">
    <property type="entry name" value="PEROXIDASE_1"/>
    <property type="match status" value="1"/>
</dbReference>
<dbReference type="GO" id="GO:0006979">
    <property type="term" value="P:response to oxidative stress"/>
    <property type="evidence" value="ECO:0007669"/>
    <property type="project" value="UniProtKB-UniRule"/>
</dbReference>
<evidence type="ECO:0000256" key="7">
    <source>
        <dbReference type="ARBA" id="ARBA00022723"/>
    </source>
</evidence>
<dbReference type="InterPro" id="IPR019793">
    <property type="entry name" value="Peroxidases_heam-ligand_BS"/>
</dbReference>
<dbReference type="GO" id="GO:0005576">
    <property type="term" value="C:extracellular region"/>
    <property type="evidence" value="ECO:0007669"/>
    <property type="project" value="UniProtKB-SubCell"/>
</dbReference>
<keyword evidence="11 18" id="KW-1015">Disulfide bond</keyword>
<accession>A0A0R0KJA5</accession>
<gene>
    <name evidence="22" type="primary">LOC100783115</name>
    <name evidence="21" type="ORF">GLYMA_03G145600</name>
</gene>
<feature type="disulfide bond" evidence="18">
    <location>
        <begin position="229"/>
        <end position="261"/>
    </location>
</feature>
<dbReference type="InterPro" id="IPR000823">
    <property type="entry name" value="Peroxidase_pln"/>
</dbReference>
<dbReference type="FunFam" id="1.10.420.10:FF:000001">
    <property type="entry name" value="Peroxidase"/>
    <property type="match status" value="1"/>
</dbReference>
<comment type="cofactor">
    <cofactor evidence="16 19">
        <name>Ca(2+)</name>
        <dbReference type="ChEBI" id="CHEBI:29108"/>
    </cofactor>
    <text evidence="16 19">Binds 2 calcium ions per subunit.</text>
</comment>
<dbReference type="Gene3D" id="1.10.520.10">
    <property type="match status" value="1"/>
</dbReference>
<dbReference type="FunCoup" id="A0A0R0KJA5">
    <property type="interactions" value="619"/>
</dbReference>
<reference evidence="22" key="2">
    <citation type="submission" date="2018-02" db="UniProtKB">
        <authorList>
            <consortium name="EnsemblPlants"/>
        </authorList>
    </citation>
    <scope>IDENTIFICATION</scope>
    <source>
        <strain evidence="22">Williams 82</strain>
    </source>
</reference>
<dbReference type="Gramene" id="KRH67078">
    <property type="protein sequence ID" value="KRH67078"/>
    <property type="gene ID" value="GLYMA_03G145600"/>
</dbReference>
<feature type="binding site" evidence="16">
    <location>
        <position position="104"/>
    </location>
    <ligand>
        <name>Ca(2+)</name>
        <dbReference type="ChEBI" id="CHEBI:29108"/>
        <label>1</label>
    </ligand>
</feature>
<evidence type="ECO:0000256" key="9">
    <source>
        <dbReference type="ARBA" id="ARBA00023002"/>
    </source>
</evidence>
<dbReference type="InterPro" id="IPR002016">
    <property type="entry name" value="Haem_peroxidase"/>
</dbReference>
<comment type="subcellular location">
    <subcellularLocation>
        <location evidence="19">Secreted</location>
    </subcellularLocation>
</comment>
<keyword evidence="13 19" id="KW-0376">Hydrogen peroxide</keyword>
<keyword evidence="9 19" id="KW-0560">Oxidoreductase</keyword>
<dbReference type="Pfam" id="PF00141">
    <property type="entry name" value="peroxidase"/>
    <property type="match status" value="1"/>
</dbReference>
<evidence type="ECO:0000256" key="2">
    <source>
        <dbReference type="ARBA" id="ARBA00002322"/>
    </source>
</evidence>
<feature type="binding site" evidence="16">
    <location>
        <position position="282"/>
    </location>
    <ligand>
        <name>Ca(2+)</name>
        <dbReference type="ChEBI" id="CHEBI:29108"/>
        <label>2</label>
    </ligand>
</feature>
<dbReference type="OMA" id="RAPCAQT"/>
<evidence type="ECO:0000313" key="23">
    <source>
        <dbReference type="Proteomes" id="UP000008827"/>
    </source>
</evidence>
<dbReference type="PANTHER" id="PTHR31388">
    <property type="entry name" value="PEROXIDASE 72-RELATED"/>
    <property type="match status" value="1"/>
</dbReference>
<evidence type="ECO:0000256" key="8">
    <source>
        <dbReference type="ARBA" id="ARBA00022837"/>
    </source>
</evidence>
<feature type="active site" description="Proton acceptor" evidence="14">
    <location>
        <position position="94"/>
    </location>
</feature>
<evidence type="ECO:0000313" key="21">
    <source>
        <dbReference type="EMBL" id="KRH67078.1"/>
    </source>
</evidence>
<evidence type="ECO:0000256" key="17">
    <source>
        <dbReference type="PIRSR" id="PIRSR600823-4"/>
    </source>
</evidence>
<evidence type="ECO:0000256" key="13">
    <source>
        <dbReference type="ARBA" id="ARBA00023324"/>
    </source>
</evidence>
<dbReference type="Gene3D" id="1.10.420.10">
    <property type="entry name" value="Peroxidase, domain 2"/>
    <property type="match status" value="1"/>
</dbReference>
<dbReference type="SMR" id="A0A0R0KJA5"/>
<dbReference type="Proteomes" id="UP000008827">
    <property type="component" value="Chromosome 3"/>
</dbReference>
<evidence type="ECO:0000256" key="15">
    <source>
        <dbReference type="PIRSR" id="PIRSR600823-2"/>
    </source>
</evidence>
<comment type="catalytic activity">
    <reaction evidence="1 19">
        <text>2 a phenolic donor + H2O2 = 2 a phenolic radical donor + 2 H2O</text>
        <dbReference type="Rhea" id="RHEA:56136"/>
        <dbReference type="ChEBI" id="CHEBI:15377"/>
        <dbReference type="ChEBI" id="CHEBI:16240"/>
        <dbReference type="ChEBI" id="CHEBI:139520"/>
        <dbReference type="ChEBI" id="CHEBI:139521"/>
        <dbReference type="EC" id="1.11.1.7"/>
    </reaction>
</comment>
<evidence type="ECO:0000256" key="6">
    <source>
        <dbReference type="ARBA" id="ARBA00022617"/>
    </source>
</evidence>
<dbReference type="EMBL" id="CM000836">
    <property type="protein sequence ID" value="KRH67078.1"/>
    <property type="molecule type" value="Genomic_DNA"/>
</dbReference>
<evidence type="ECO:0000256" key="5">
    <source>
        <dbReference type="ARBA" id="ARBA00022559"/>
    </source>
</evidence>
<keyword evidence="23" id="KW-1185">Reference proteome</keyword>
<feature type="binding site" evidence="16">
    <location>
        <position position="102"/>
    </location>
    <ligand>
        <name>Ca(2+)</name>
        <dbReference type="ChEBI" id="CHEBI:29108"/>
        <label>1</label>
    </ligand>
</feature>
<evidence type="ECO:0000313" key="22">
    <source>
        <dbReference type="EnsemblPlants" id="KRH67078"/>
    </source>
</evidence>
<evidence type="ECO:0000256" key="14">
    <source>
        <dbReference type="PIRSR" id="PIRSR600823-1"/>
    </source>
</evidence>
<proteinExistence type="inferred from homology"/>
<protein>
    <recommendedName>
        <fullName evidence="4 19">Peroxidase</fullName>
        <ecNumber evidence="4 19">1.11.1.7</ecNumber>
    </recommendedName>
</protein>
<feature type="domain" description="Plant heme peroxidase family profile" evidence="20">
    <location>
        <begin position="53"/>
        <end position="356"/>
    </location>
</feature>
<dbReference type="STRING" id="3847.A0A0R0KJA5"/>
<feature type="binding site" description="axial binding residue" evidence="16">
    <location>
        <position position="222"/>
    </location>
    <ligand>
        <name>heme b</name>
        <dbReference type="ChEBI" id="CHEBI:60344"/>
    </ligand>
    <ligandPart>
        <name>Fe</name>
        <dbReference type="ChEBI" id="CHEBI:18248"/>
    </ligandPart>
</feature>
<dbReference type="AlphaFoldDB" id="A0A0R0KJA5"/>
<organism evidence="21">
    <name type="scientific">Glycine max</name>
    <name type="common">Soybean</name>
    <name type="synonym">Glycine hispida</name>
    <dbReference type="NCBI Taxonomy" id="3847"/>
    <lineage>
        <taxon>Eukaryota</taxon>
        <taxon>Viridiplantae</taxon>
        <taxon>Streptophyta</taxon>
        <taxon>Embryophyta</taxon>
        <taxon>Tracheophyta</taxon>
        <taxon>Spermatophyta</taxon>
        <taxon>Magnoliopsida</taxon>
        <taxon>eudicotyledons</taxon>
        <taxon>Gunneridae</taxon>
        <taxon>Pentapetalae</taxon>
        <taxon>rosids</taxon>
        <taxon>fabids</taxon>
        <taxon>Fabales</taxon>
        <taxon>Fabaceae</taxon>
        <taxon>Papilionoideae</taxon>
        <taxon>50 kb inversion clade</taxon>
        <taxon>NPAAA clade</taxon>
        <taxon>indigoferoid/millettioid clade</taxon>
        <taxon>Phaseoleae</taxon>
        <taxon>Glycine</taxon>
        <taxon>Glycine subgen. Soja</taxon>
    </lineage>
</organism>
<dbReference type="GO" id="GO:0002215">
    <property type="term" value="P:defense response to nematode"/>
    <property type="evidence" value="ECO:0000318"/>
    <property type="project" value="GO_Central"/>
</dbReference>
<evidence type="ECO:0000256" key="19">
    <source>
        <dbReference type="RuleBase" id="RU362060"/>
    </source>
</evidence>
<evidence type="ECO:0000256" key="1">
    <source>
        <dbReference type="ARBA" id="ARBA00000189"/>
    </source>
</evidence>
<evidence type="ECO:0000256" key="4">
    <source>
        <dbReference type="ARBA" id="ARBA00012313"/>
    </source>
</evidence>
<feature type="binding site" evidence="16">
    <location>
        <position position="95"/>
    </location>
    <ligand>
        <name>Ca(2+)</name>
        <dbReference type="ChEBI" id="CHEBI:29108"/>
        <label>1</label>
    </ligand>
</feature>
<feature type="site" description="Transition state stabilizer" evidence="17">
    <location>
        <position position="90"/>
    </location>
</feature>
<dbReference type="GO" id="GO:0004601">
    <property type="term" value="F:peroxidase activity"/>
    <property type="evidence" value="ECO:0000318"/>
    <property type="project" value="GO_Central"/>
</dbReference>
<feature type="disulfide bond" evidence="18">
    <location>
        <begin position="96"/>
        <end position="101"/>
    </location>
</feature>
<sequence>MTVKKSPRLFYASAKTRIWERIYKKPINMFSFNYLFTTIFLVLTFFLYPSNAQLSSTFYSSTCPNVSSIVRSVVQQALQSDPRIAASLTRLHFHDCFVNGCDGSILLDVGGNITLSEKTAGPNNNSARGFDVVDNIKTSIENSCPGVVSCADILALAAEVSVSLGGGPSWNVLLGRRDGLIANQSGANTSIPNPTESLANVTAKFAAVGLNITDLVALSGAHSFGRAQCRFFNQRLFNFSGTGSPDPTLNTTYLATLQQNCPQNGSGNTLNNLDPSSPDTFDNNYFQNLLSNQGLLQTDQELFSTNGAATVSVVNNFAANQTAFFQAFAQSMINMGNISPLTGSQGEIRSDCKRVNGS</sequence>
<feature type="disulfide bond" evidence="18">
    <location>
        <begin position="63"/>
        <end position="144"/>
    </location>
</feature>
<comment type="function">
    <text evidence="2">Removal of H(2)O(2), oxidation of toxic reductants, biosynthesis and degradation of lignin, suberization, auxin catabolism, response to environmental stresses such as wounding, pathogen attack and oxidative stress. These functions might be dependent on each isozyme/isoform in each plant tissue.</text>
</comment>
<reference evidence="21 22" key="1">
    <citation type="journal article" date="2010" name="Nature">
        <title>Genome sequence of the palaeopolyploid soybean.</title>
        <authorList>
            <person name="Schmutz J."/>
            <person name="Cannon S.B."/>
            <person name="Schlueter J."/>
            <person name="Ma J."/>
            <person name="Mitros T."/>
            <person name="Nelson W."/>
            <person name="Hyten D.L."/>
            <person name="Song Q."/>
            <person name="Thelen J.J."/>
            <person name="Cheng J."/>
            <person name="Xu D."/>
            <person name="Hellsten U."/>
            <person name="May G.D."/>
            <person name="Yu Y."/>
            <person name="Sakurai T."/>
            <person name="Umezawa T."/>
            <person name="Bhattacharyya M.K."/>
            <person name="Sandhu D."/>
            <person name="Valliyodan B."/>
            <person name="Lindquist E."/>
            <person name="Peto M."/>
            <person name="Grant D."/>
            <person name="Shu S."/>
            <person name="Goodstein D."/>
            <person name="Barry K."/>
            <person name="Futrell-Griggs M."/>
            <person name="Abernathy B."/>
            <person name="Du J."/>
            <person name="Tian Z."/>
            <person name="Zhu L."/>
            <person name="Gill N."/>
            <person name="Joshi T."/>
            <person name="Libault M."/>
            <person name="Sethuraman A."/>
            <person name="Zhang X.-C."/>
            <person name="Shinozaki K."/>
            <person name="Nguyen H.T."/>
            <person name="Wing R.A."/>
            <person name="Cregan P."/>
            <person name="Specht J."/>
            <person name="Grimwood J."/>
            <person name="Rokhsar D."/>
            <person name="Stacey G."/>
            <person name="Shoemaker R.C."/>
            <person name="Jackson S.A."/>
        </authorList>
    </citation>
    <scope>NUCLEOTIDE SEQUENCE [LARGE SCALE GENOMIC DNA]</scope>
    <source>
        <strain evidence="22">cv. Williams 82</strain>
        <tissue evidence="21">Callus</tissue>
    </source>
</reference>
<keyword evidence="6 19" id="KW-0349">Heme</keyword>
<feature type="disulfide bond" evidence="18">
    <location>
        <begin position="150"/>
        <end position="352"/>
    </location>
</feature>
<dbReference type="GO" id="GO:0140825">
    <property type="term" value="F:lactoperoxidase activity"/>
    <property type="evidence" value="ECO:0007669"/>
    <property type="project" value="UniProtKB-EC"/>
</dbReference>
<evidence type="ECO:0000256" key="16">
    <source>
        <dbReference type="PIRSR" id="PIRSR600823-3"/>
    </source>
</evidence>
<comment type="cofactor">
    <cofactor evidence="16 19">
        <name>heme b</name>
        <dbReference type="ChEBI" id="CHEBI:60344"/>
    </cofactor>
    <text evidence="16 19">Binds 1 heme b (iron(II)-protoporphyrin IX) group per subunit.</text>
</comment>
<feature type="binding site" evidence="16">
    <location>
        <position position="98"/>
    </location>
    <ligand>
        <name>Ca(2+)</name>
        <dbReference type="ChEBI" id="CHEBI:29108"/>
        <label>1</label>
    </ligand>
</feature>
<evidence type="ECO:0000256" key="10">
    <source>
        <dbReference type="ARBA" id="ARBA00023004"/>
    </source>
</evidence>
<name>A0A0R0KJA5_SOYBN</name>
<dbReference type="InterPro" id="IPR010255">
    <property type="entry name" value="Haem_peroxidase_sf"/>
</dbReference>
<keyword evidence="10 16" id="KW-0408">Iron</keyword>
<dbReference type="EC" id="1.11.1.7" evidence="4 19"/>
<dbReference type="PROSITE" id="PS50873">
    <property type="entry name" value="PEROXIDASE_4"/>
    <property type="match status" value="1"/>
</dbReference>
<feature type="binding site" evidence="16">
    <location>
        <position position="117"/>
    </location>
    <ligand>
        <name>Ca(2+)</name>
        <dbReference type="ChEBI" id="CHEBI:29108"/>
        <label>1</label>
    </ligand>
</feature>
<dbReference type="PANTHER" id="PTHR31388:SF169">
    <property type="entry name" value="PEROXIDASE"/>
    <property type="match status" value="1"/>
</dbReference>
<evidence type="ECO:0000256" key="3">
    <source>
        <dbReference type="ARBA" id="ARBA00006873"/>
    </source>
</evidence>
<evidence type="ECO:0000259" key="20">
    <source>
        <dbReference type="PROSITE" id="PS50873"/>
    </source>
</evidence>
<dbReference type="EnsemblPlants" id="KRH67078">
    <property type="protein sequence ID" value="KRH67078"/>
    <property type="gene ID" value="GLYMA_03G145600"/>
</dbReference>
<feature type="binding site" evidence="16">
    <location>
        <position position="100"/>
    </location>
    <ligand>
        <name>Ca(2+)</name>
        <dbReference type="ChEBI" id="CHEBI:29108"/>
        <label>1</label>
    </ligand>
</feature>
<comment type="similarity">
    <text evidence="19">Belongs to the peroxidase family. Classical plant (class III) peroxidase subfamily.</text>
</comment>
<feature type="binding site" evidence="15">
    <location>
        <position position="192"/>
    </location>
    <ligand>
        <name>substrate</name>
    </ligand>
</feature>
<dbReference type="FunFam" id="1.10.520.10:FF:000001">
    <property type="entry name" value="Peroxidase"/>
    <property type="match status" value="1"/>
</dbReference>
<keyword evidence="12" id="KW-0325">Glycoprotein</keyword>
<evidence type="ECO:0000256" key="12">
    <source>
        <dbReference type="ARBA" id="ARBA00023180"/>
    </source>
</evidence>
<feature type="binding site" evidence="16">
    <location>
        <position position="274"/>
    </location>
    <ligand>
        <name>Ca(2+)</name>
        <dbReference type="ChEBI" id="CHEBI:29108"/>
        <label>2</label>
    </ligand>
</feature>
<dbReference type="PRINTS" id="PR00458">
    <property type="entry name" value="PEROXIDASE"/>
</dbReference>
<keyword evidence="19" id="KW-0964">Secreted</keyword>
<evidence type="ECO:0000256" key="11">
    <source>
        <dbReference type="ARBA" id="ARBA00023157"/>
    </source>
</evidence>
<keyword evidence="8 16" id="KW-0106">Calcium</keyword>
<dbReference type="GO" id="GO:0009505">
    <property type="term" value="C:plant-type cell wall"/>
    <property type="evidence" value="ECO:0000318"/>
    <property type="project" value="GO_Central"/>
</dbReference>
<comment type="similarity">
    <text evidence="3">Belongs to the peroxidase family. Ascorbate peroxidase subfamily.</text>
</comment>
<evidence type="ECO:0000256" key="18">
    <source>
        <dbReference type="PIRSR" id="PIRSR600823-5"/>
    </source>
</evidence>
<dbReference type="GO" id="GO:0020037">
    <property type="term" value="F:heme binding"/>
    <property type="evidence" value="ECO:0007669"/>
    <property type="project" value="UniProtKB-UniRule"/>
</dbReference>
<dbReference type="GO" id="GO:0042744">
    <property type="term" value="P:hydrogen peroxide catabolic process"/>
    <property type="evidence" value="ECO:0007669"/>
    <property type="project" value="UniProtKB-KW"/>
</dbReference>
<dbReference type="GO" id="GO:0046872">
    <property type="term" value="F:metal ion binding"/>
    <property type="evidence" value="ECO:0007669"/>
    <property type="project" value="UniProtKB-UniRule"/>
</dbReference>
<dbReference type="SUPFAM" id="SSF48113">
    <property type="entry name" value="Heme-dependent peroxidases"/>
    <property type="match status" value="1"/>
</dbReference>